<keyword evidence="5" id="KW-1185">Reference proteome</keyword>
<dbReference type="Pfam" id="PF08666">
    <property type="entry name" value="SAF"/>
    <property type="match status" value="1"/>
</dbReference>
<feature type="compositionally biased region" description="Low complexity" evidence="1">
    <location>
        <begin position="236"/>
        <end position="298"/>
    </location>
</feature>
<feature type="transmembrane region" description="Helical" evidence="2">
    <location>
        <begin position="52"/>
        <end position="72"/>
    </location>
</feature>
<keyword evidence="2" id="KW-1133">Transmembrane helix</keyword>
<feature type="region of interest" description="Disordered" evidence="1">
    <location>
        <begin position="236"/>
        <end position="304"/>
    </location>
</feature>
<evidence type="ECO:0000256" key="1">
    <source>
        <dbReference type="SAM" id="MobiDB-lite"/>
    </source>
</evidence>
<proteinExistence type="predicted"/>
<feature type="domain" description="SAF" evidence="3">
    <location>
        <begin position="79"/>
        <end position="142"/>
    </location>
</feature>
<dbReference type="EMBL" id="CP108110">
    <property type="protein sequence ID" value="WUQ82892.1"/>
    <property type="molecule type" value="Genomic_DNA"/>
</dbReference>
<evidence type="ECO:0000313" key="5">
    <source>
        <dbReference type="Proteomes" id="UP001432222"/>
    </source>
</evidence>
<protein>
    <submittedName>
        <fullName evidence="4">SAF domain-containing protein</fullName>
    </submittedName>
</protein>
<sequence length="304" mass="29480">MENRTFAASGSGTSATATASSTATAPVAVPEQGRGAPRTPGRALGARRRRPAVLAMAVALIAAGGLGGAVLYNSTGQRITVLALARDVPWGQTLTEGDLVTVRIASDPALKPLDAADRAKAIGMRATTDLHRGGLLTKSDLAQSLVLNPGQLLVGVAARRTQLPATRLQPGLPVIVVYTSDGARSETLAATVYNAGRVDADGSQVFDVVVNEADAARLAGWVATGRIQVVLAPRPSAASPGAAAPGTPAPGATGTPAAGAPTSGAAAPAAPAAASGAPAGAPAAGTPAAGRPAASGAPTGAGGN</sequence>
<accession>A0ABZ1TYV4</accession>
<name>A0ABZ1TYV4_9ACTN</name>
<organism evidence="4 5">
    <name type="scientific">Kitasatospora purpeofusca</name>
    <dbReference type="NCBI Taxonomy" id="67352"/>
    <lineage>
        <taxon>Bacteria</taxon>
        <taxon>Bacillati</taxon>
        <taxon>Actinomycetota</taxon>
        <taxon>Actinomycetes</taxon>
        <taxon>Kitasatosporales</taxon>
        <taxon>Streptomycetaceae</taxon>
        <taxon>Kitasatospora</taxon>
    </lineage>
</organism>
<evidence type="ECO:0000256" key="2">
    <source>
        <dbReference type="SAM" id="Phobius"/>
    </source>
</evidence>
<dbReference type="Proteomes" id="UP001432222">
    <property type="component" value="Chromosome"/>
</dbReference>
<feature type="compositionally biased region" description="Low complexity" evidence="1">
    <location>
        <begin position="7"/>
        <end position="25"/>
    </location>
</feature>
<gene>
    <name evidence="4" type="ORF">OHA16_07835</name>
</gene>
<reference evidence="4" key="1">
    <citation type="submission" date="2022-10" db="EMBL/GenBank/DDBJ databases">
        <title>The complete genomes of actinobacterial strains from the NBC collection.</title>
        <authorList>
            <person name="Joergensen T.S."/>
            <person name="Alvarez Arevalo M."/>
            <person name="Sterndorff E.B."/>
            <person name="Faurdal D."/>
            <person name="Vuksanovic O."/>
            <person name="Mourched A.-S."/>
            <person name="Charusanti P."/>
            <person name="Shaw S."/>
            <person name="Blin K."/>
            <person name="Weber T."/>
        </authorList>
    </citation>
    <scope>NUCLEOTIDE SEQUENCE</scope>
    <source>
        <strain evidence="4">NBC_00222</strain>
    </source>
</reference>
<feature type="compositionally biased region" description="Low complexity" evidence="1">
    <location>
        <begin position="33"/>
        <end position="44"/>
    </location>
</feature>
<dbReference type="SMART" id="SM00858">
    <property type="entry name" value="SAF"/>
    <property type="match status" value="1"/>
</dbReference>
<feature type="region of interest" description="Disordered" evidence="1">
    <location>
        <begin position="1"/>
        <end position="47"/>
    </location>
</feature>
<dbReference type="InterPro" id="IPR013974">
    <property type="entry name" value="SAF"/>
</dbReference>
<evidence type="ECO:0000259" key="3">
    <source>
        <dbReference type="SMART" id="SM00858"/>
    </source>
</evidence>
<keyword evidence="2" id="KW-0812">Transmembrane</keyword>
<evidence type="ECO:0000313" key="4">
    <source>
        <dbReference type="EMBL" id="WUQ82892.1"/>
    </source>
</evidence>
<dbReference type="RefSeq" id="WP_328953936.1">
    <property type="nucleotide sequence ID" value="NZ_CP108110.1"/>
</dbReference>
<keyword evidence="2" id="KW-0472">Membrane</keyword>
<dbReference type="CDD" id="cd11614">
    <property type="entry name" value="SAF_CpaB_FlgA_like"/>
    <property type="match status" value="1"/>
</dbReference>